<organism evidence="1 2">
    <name type="scientific">Cryptotermes secundus</name>
    <dbReference type="NCBI Taxonomy" id="105785"/>
    <lineage>
        <taxon>Eukaryota</taxon>
        <taxon>Metazoa</taxon>
        <taxon>Ecdysozoa</taxon>
        <taxon>Arthropoda</taxon>
        <taxon>Hexapoda</taxon>
        <taxon>Insecta</taxon>
        <taxon>Pterygota</taxon>
        <taxon>Neoptera</taxon>
        <taxon>Polyneoptera</taxon>
        <taxon>Dictyoptera</taxon>
        <taxon>Blattodea</taxon>
        <taxon>Blattoidea</taxon>
        <taxon>Termitoidae</taxon>
        <taxon>Kalotermitidae</taxon>
        <taxon>Cryptotermitinae</taxon>
        <taxon>Cryptotermes</taxon>
    </lineage>
</organism>
<reference evidence="1 2" key="1">
    <citation type="submission" date="2017-12" db="EMBL/GenBank/DDBJ databases">
        <title>Hemimetabolous genomes reveal molecular basis of termite eusociality.</title>
        <authorList>
            <person name="Harrison M.C."/>
            <person name="Jongepier E."/>
            <person name="Robertson H.M."/>
            <person name="Arning N."/>
            <person name="Bitard-Feildel T."/>
            <person name="Chao H."/>
            <person name="Childers C.P."/>
            <person name="Dinh H."/>
            <person name="Doddapaneni H."/>
            <person name="Dugan S."/>
            <person name="Gowin J."/>
            <person name="Greiner C."/>
            <person name="Han Y."/>
            <person name="Hu H."/>
            <person name="Hughes D.S.T."/>
            <person name="Huylmans A.-K."/>
            <person name="Kemena C."/>
            <person name="Kremer L.P.M."/>
            <person name="Lee S.L."/>
            <person name="Lopez-Ezquerra A."/>
            <person name="Mallet L."/>
            <person name="Monroy-Kuhn J.M."/>
            <person name="Moser A."/>
            <person name="Murali S.C."/>
            <person name="Muzny D.M."/>
            <person name="Otani S."/>
            <person name="Piulachs M.-D."/>
            <person name="Poelchau M."/>
            <person name="Qu J."/>
            <person name="Schaub F."/>
            <person name="Wada-Katsumata A."/>
            <person name="Worley K.C."/>
            <person name="Xie Q."/>
            <person name="Ylla G."/>
            <person name="Poulsen M."/>
            <person name="Gibbs R.A."/>
            <person name="Schal C."/>
            <person name="Richards S."/>
            <person name="Belles X."/>
            <person name="Korb J."/>
            <person name="Bornberg-Bauer E."/>
        </authorList>
    </citation>
    <scope>NUCLEOTIDE SEQUENCE [LARGE SCALE GENOMIC DNA]</scope>
    <source>
        <tissue evidence="1">Whole body</tissue>
    </source>
</reference>
<protein>
    <submittedName>
        <fullName evidence="1">Uncharacterized protein</fullName>
    </submittedName>
</protein>
<proteinExistence type="predicted"/>
<comment type="caution">
    <text evidence="1">The sequence shown here is derived from an EMBL/GenBank/DDBJ whole genome shotgun (WGS) entry which is preliminary data.</text>
</comment>
<sequence>KREYWVHPIYSERLLKGKFYTLYHELRQYPSEFFDYCRMSVHSFDELLLLLKPHTCTRIQDGDWSLIDLELLLETQIK</sequence>
<dbReference type="Proteomes" id="UP000235965">
    <property type="component" value="Unassembled WGS sequence"/>
</dbReference>
<dbReference type="EMBL" id="NEVH01016329">
    <property type="protein sequence ID" value="PNF25675.1"/>
    <property type="molecule type" value="Genomic_DNA"/>
</dbReference>
<evidence type="ECO:0000313" key="2">
    <source>
        <dbReference type="Proteomes" id="UP000235965"/>
    </source>
</evidence>
<evidence type="ECO:0000313" key="1">
    <source>
        <dbReference type="EMBL" id="PNF25675.1"/>
    </source>
</evidence>
<name>A0A2J7QAS3_9NEOP</name>
<dbReference type="InParanoid" id="A0A2J7QAS3"/>
<dbReference type="STRING" id="105785.A0A2J7QAS3"/>
<gene>
    <name evidence="1" type="ORF">B7P43_G00639</name>
</gene>
<dbReference type="AlphaFoldDB" id="A0A2J7QAS3"/>
<feature type="non-terminal residue" evidence="1">
    <location>
        <position position="1"/>
    </location>
</feature>
<accession>A0A2J7QAS3</accession>
<keyword evidence="2" id="KW-1185">Reference proteome</keyword>